<dbReference type="Proteomes" id="UP000284731">
    <property type="component" value="Unassembled WGS sequence"/>
</dbReference>
<evidence type="ECO:0000313" key="3">
    <source>
        <dbReference type="Proteomes" id="UP000284731"/>
    </source>
</evidence>
<dbReference type="EMBL" id="QRWX01000002">
    <property type="protein sequence ID" value="RGT56102.1"/>
    <property type="molecule type" value="Genomic_DNA"/>
</dbReference>
<protein>
    <recommendedName>
        <fullName evidence="4">ComEC/Rec2-related protein domain-containing protein</fullName>
    </recommendedName>
</protein>
<name>A0A412PEQ6_9FIRM</name>
<feature type="transmembrane region" description="Helical" evidence="1">
    <location>
        <begin position="201"/>
        <end position="219"/>
    </location>
</feature>
<evidence type="ECO:0000313" key="2">
    <source>
        <dbReference type="EMBL" id="RGT56102.1"/>
    </source>
</evidence>
<feature type="transmembrane region" description="Helical" evidence="1">
    <location>
        <begin position="137"/>
        <end position="154"/>
    </location>
</feature>
<sequence>MTYFPHIHFVCSDTYRIVDVKSNYAIIENHDNRIVIYTNTTLPFDADVEVSSHIHSFDYDSKFYGFSLYQWSKENNFNGYTYQSEVEVIQQHFTLRSWVQKQIEKVNDNLQKEMLYQIIFRIKSKGIDISDFFDQIGFSYIAGIWLLLYVIKFFSTQRQRKIIKVLCLILLNVFYHYPIVLVYSLLYGLLQFANIPTRVKILVSSVVLLVIFPHALYSLSFQIPLIYRLQTLFIKSHRKIITTLIITCICSIKFQSVQLLSLLFYPVIRYFLGFTWMMGFIQLWTEFNIIEFLAIVSRTISMIQSIKIYGNIIGMGTMFVPIVYLSLKNQKFRIYAIASLMVIFLGISVIHPLSEVTVLNSPKNTNIILKPMLSNCATVLSDSNSVISKDLQSYLHAKGINKINTILQKADDMEGIEIIASPQSSLTHQLNLENPDHPIWYFHYNQLVFIVFTYLDYNDITYFLNHYDHLDVDVMILANHGSTNANPSELFDSIQPKVCICINQPYLTSHLPSRAVIKEMNKRGIMWMDTGTYGDISFFGIFHKHFALTSSGKIVIIN</sequence>
<reference evidence="2 3" key="1">
    <citation type="submission" date="2018-08" db="EMBL/GenBank/DDBJ databases">
        <title>A genome reference for cultivated species of the human gut microbiota.</title>
        <authorList>
            <person name="Zou Y."/>
            <person name="Xue W."/>
            <person name="Luo G."/>
        </authorList>
    </citation>
    <scope>NUCLEOTIDE SEQUENCE [LARGE SCALE GENOMIC DNA]</scope>
    <source>
        <strain evidence="2 3">AF18-46</strain>
    </source>
</reference>
<feature type="transmembrane region" description="Helical" evidence="1">
    <location>
        <begin position="333"/>
        <end position="353"/>
    </location>
</feature>
<feature type="transmembrane region" description="Helical" evidence="1">
    <location>
        <begin position="274"/>
        <end position="296"/>
    </location>
</feature>
<keyword evidence="1" id="KW-0472">Membrane</keyword>
<gene>
    <name evidence="2" type="ORF">DWX20_04650</name>
</gene>
<keyword evidence="1" id="KW-1133">Transmembrane helix</keyword>
<keyword evidence="1" id="KW-0812">Transmembrane</keyword>
<dbReference type="InterPro" id="IPR036866">
    <property type="entry name" value="RibonucZ/Hydroxyglut_hydro"/>
</dbReference>
<dbReference type="AlphaFoldDB" id="A0A412PEQ6"/>
<organism evidence="2 3">
    <name type="scientific">Solobacterium moorei</name>
    <dbReference type="NCBI Taxonomy" id="102148"/>
    <lineage>
        <taxon>Bacteria</taxon>
        <taxon>Bacillati</taxon>
        <taxon>Bacillota</taxon>
        <taxon>Erysipelotrichia</taxon>
        <taxon>Erysipelotrichales</taxon>
        <taxon>Erysipelotrichaceae</taxon>
        <taxon>Solobacterium</taxon>
    </lineage>
</organism>
<accession>A0A412PEQ6</accession>
<feature type="transmembrane region" description="Helical" evidence="1">
    <location>
        <begin position="308"/>
        <end position="327"/>
    </location>
</feature>
<comment type="caution">
    <text evidence="2">The sequence shown here is derived from an EMBL/GenBank/DDBJ whole genome shotgun (WGS) entry which is preliminary data.</text>
</comment>
<proteinExistence type="predicted"/>
<evidence type="ECO:0008006" key="4">
    <source>
        <dbReference type="Google" id="ProtNLM"/>
    </source>
</evidence>
<feature type="transmembrane region" description="Helical" evidence="1">
    <location>
        <begin position="166"/>
        <end position="189"/>
    </location>
</feature>
<evidence type="ECO:0000256" key="1">
    <source>
        <dbReference type="SAM" id="Phobius"/>
    </source>
</evidence>
<dbReference type="RefSeq" id="WP_118764661.1">
    <property type="nucleotide sequence ID" value="NZ_CABJCF010000002.1"/>
</dbReference>
<feature type="transmembrane region" description="Helical" evidence="1">
    <location>
        <begin position="240"/>
        <end position="268"/>
    </location>
</feature>
<dbReference type="Gene3D" id="3.60.15.10">
    <property type="entry name" value="Ribonuclease Z/Hydroxyacylglutathione hydrolase-like"/>
    <property type="match status" value="1"/>
</dbReference>